<dbReference type="RefSeq" id="WP_014985747.1">
    <property type="nucleotide sequence ID" value="NC_018681.1"/>
</dbReference>
<evidence type="ECO:0000313" key="3">
    <source>
        <dbReference type="EMBL" id="AFU02892.1"/>
    </source>
</evidence>
<keyword evidence="4" id="KW-1185">Reference proteome</keyword>
<sequence length="85" mass="9188">MINDDPARDHAGSGTPGRSPSQTCWRWLLAAAIIGAALLVGRLIMLVTGYTDGDPEAAITPVVFCTIIVILCWVGLRAAIRRERR</sequence>
<dbReference type="EMBL" id="CP003876">
    <property type="protein sequence ID" value="AFU02892.1"/>
    <property type="molecule type" value="Genomic_DNA"/>
</dbReference>
<keyword evidence="2" id="KW-1133">Transmembrane helix</keyword>
<dbReference type="STRING" id="1133849.O3I_024695"/>
<keyword evidence="2" id="KW-0812">Transmembrane</keyword>
<dbReference type="Proteomes" id="UP000006304">
    <property type="component" value="Chromosome"/>
</dbReference>
<organism evidence="3 4">
    <name type="scientific">Nocardia brasiliensis (strain ATCC 700358 / HUJEG-1)</name>
    <dbReference type="NCBI Taxonomy" id="1133849"/>
    <lineage>
        <taxon>Bacteria</taxon>
        <taxon>Bacillati</taxon>
        <taxon>Actinomycetota</taxon>
        <taxon>Actinomycetes</taxon>
        <taxon>Mycobacteriales</taxon>
        <taxon>Nocardiaceae</taxon>
        <taxon>Nocardia</taxon>
    </lineage>
</organism>
<evidence type="ECO:0000256" key="1">
    <source>
        <dbReference type="SAM" id="MobiDB-lite"/>
    </source>
</evidence>
<feature type="transmembrane region" description="Helical" evidence="2">
    <location>
        <begin position="27"/>
        <end position="51"/>
    </location>
</feature>
<dbReference type="AlphaFoldDB" id="K0EZF2"/>
<dbReference type="KEGG" id="nbr:O3I_024695"/>
<evidence type="ECO:0000256" key="2">
    <source>
        <dbReference type="SAM" id="Phobius"/>
    </source>
</evidence>
<evidence type="ECO:0000313" key="4">
    <source>
        <dbReference type="Proteomes" id="UP000006304"/>
    </source>
</evidence>
<accession>K0EZF2</accession>
<feature type="transmembrane region" description="Helical" evidence="2">
    <location>
        <begin position="57"/>
        <end position="76"/>
    </location>
</feature>
<protein>
    <submittedName>
        <fullName evidence="3">Uncharacterized protein</fullName>
    </submittedName>
</protein>
<feature type="region of interest" description="Disordered" evidence="1">
    <location>
        <begin position="1"/>
        <end position="21"/>
    </location>
</feature>
<keyword evidence="2" id="KW-0472">Membrane</keyword>
<reference evidence="3 4" key="1">
    <citation type="journal article" date="2012" name="J. Bacteriol.">
        <title>Complete genome sequence of Nocardia brasiliensis HUJEG-1.</title>
        <authorList>
            <person name="Vera-Cabrera L."/>
            <person name="Ortiz-Lopez R."/>
            <person name="Elizondo-Gonzalez R."/>
            <person name="Perez-Maya A.A."/>
            <person name="Ocampo-Candiani J."/>
        </authorList>
    </citation>
    <scope>NUCLEOTIDE SEQUENCE [LARGE SCALE GENOMIC DNA]</scope>
    <source>
        <strain evidence="4">ATCC 700358</strain>
    </source>
</reference>
<name>K0EZF2_NOCB7</name>
<feature type="compositionally biased region" description="Basic and acidic residues" evidence="1">
    <location>
        <begin position="1"/>
        <end position="11"/>
    </location>
</feature>
<proteinExistence type="predicted"/>
<dbReference type="HOGENOM" id="CLU_2509337_0_0_11"/>
<gene>
    <name evidence="3" type="ORF">O3I_024695</name>
</gene>